<dbReference type="GO" id="GO:0046872">
    <property type="term" value="F:metal ion binding"/>
    <property type="evidence" value="ECO:0007669"/>
    <property type="project" value="UniProtKB-KW"/>
</dbReference>
<keyword evidence="5 6" id="KW-0342">GTP-binding</keyword>
<dbReference type="Pfam" id="PF13167">
    <property type="entry name" value="GTP-bdg_N"/>
    <property type="match status" value="1"/>
</dbReference>
<protein>
    <recommendedName>
        <fullName evidence="6">GTPase HflX</fullName>
    </recommendedName>
    <alternativeName>
        <fullName evidence="6">GTP-binding protein HflX</fullName>
    </alternativeName>
</protein>
<evidence type="ECO:0000313" key="11">
    <source>
        <dbReference type="Proteomes" id="UP000276295"/>
    </source>
</evidence>
<dbReference type="AlphaFoldDB" id="A0A3A5JX09"/>
<dbReference type="GO" id="GO:0003924">
    <property type="term" value="F:GTPase activity"/>
    <property type="evidence" value="ECO:0007669"/>
    <property type="project" value="UniProtKB-UniRule"/>
</dbReference>
<dbReference type="InterPro" id="IPR035647">
    <property type="entry name" value="EFG_III/V"/>
</dbReference>
<feature type="binding site" evidence="7">
    <location>
        <begin position="343"/>
        <end position="345"/>
    </location>
    <ligand>
        <name>GTP</name>
        <dbReference type="ChEBI" id="CHEBI:37565"/>
    </ligand>
</feature>
<dbReference type="PRINTS" id="PR00326">
    <property type="entry name" value="GTP1OBG"/>
</dbReference>
<dbReference type="InterPro" id="IPR030394">
    <property type="entry name" value="G_HFLX_dom"/>
</dbReference>
<dbReference type="GO" id="GO:0005737">
    <property type="term" value="C:cytoplasm"/>
    <property type="evidence" value="ECO:0007669"/>
    <property type="project" value="UniProtKB-SubCell"/>
</dbReference>
<dbReference type="InterPro" id="IPR042108">
    <property type="entry name" value="GTPase_HflX_N_sf"/>
</dbReference>
<comment type="caution">
    <text evidence="10">The sequence shown here is derived from an EMBL/GenBank/DDBJ whole genome shotgun (WGS) entry which is preliminary data.</text>
</comment>
<dbReference type="InterPro" id="IPR045498">
    <property type="entry name" value="HflX_C"/>
</dbReference>
<keyword evidence="1 6" id="KW-0963">Cytoplasm</keyword>
<dbReference type="Gene3D" id="3.40.50.11060">
    <property type="entry name" value="GTPase HflX, N-terminal domain"/>
    <property type="match status" value="1"/>
</dbReference>
<reference evidence="10 11" key="1">
    <citation type="submission" date="2018-09" db="EMBL/GenBank/DDBJ databases">
        <title>Draft genome sequence of Buttiauxella izardii CCUG 35510T.</title>
        <authorList>
            <person name="Salva-Serra F."/>
            <person name="Marathe N."/>
            <person name="Moore E."/>
            <person name="Stadler-Svensson L."/>
            <person name="Engstrom-Jakobsson H."/>
        </authorList>
    </citation>
    <scope>NUCLEOTIDE SEQUENCE [LARGE SCALE GENOMIC DNA]</scope>
    <source>
        <strain evidence="10 11">CCUG 35510</strain>
    </source>
</reference>
<dbReference type="Gene3D" id="3.40.50.300">
    <property type="entry name" value="P-loop containing nucleotide triphosphate hydrolases"/>
    <property type="match status" value="1"/>
</dbReference>
<dbReference type="PIRSF" id="PIRSF006809">
    <property type="entry name" value="GTP-binding_hflX_prd"/>
    <property type="match status" value="1"/>
</dbReference>
<dbReference type="PROSITE" id="PS51705">
    <property type="entry name" value="G_HFLX"/>
    <property type="match status" value="1"/>
</dbReference>
<evidence type="ECO:0000256" key="7">
    <source>
        <dbReference type="PIRSR" id="PIRSR006809-1"/>
    </source>
</evidence>
<dbReference type="NCBIfam" id="TIGR03156">
    <property type="entry name" value="GTP_HflX"/>
    <property type="match status" value="1"/>
</dbReference>
<evidence type="ECO:0000256" key="2">
    <source>
        <dbReference type="ARBA" id="ARBA00022723"/>
    </source>
</evidence>
<name>A0A3A5JX09_9ENTR</name>
<dbReference type="InterPro" id="IPR025121">
    <property type="entry name" value="GTPase_HflX_N"/>
</dbReference>
<dbReference type="InterPro" id="IPR032305">
    <property type="entry name" value="GTP-bd_M"/>
</dbReference>
<comment type="similarity">
    <text evidence="6">Belongs to the TRAFAC class OBG-HflX-like GTPase superfamily. HflX GTPase family.</text>
</comment>
<dbReference type="FunFam" id="3.40.50.300:FF:000173">
    <property type="entry name" value="GTPase HflX"/>
    <property type="match status" value="1"/>
</dbReference>
<accession>A0A3A5JX09</accession>
<dbReference type="PANTHER" id="PTHR10229">
    <property type="entry name" value="GTP-BINDING PROTEIN HFLX"/>
    <property type="match status" value="1"/>
</dbReference>
<dbReference type="Pfam" id="PF01926">
    <property type="entry name" value="MMR_HSR1"/>
    <property type="match status" value="1"/>
</dbReference>
<comment type="cofactor">
    <cofactor evidence="8">
        <name>Mg(2+)</name>
        <dbReference type="ChEBI" id="CHEBI:18420"/>
    </cofactor>
</comment>
<dbReference type="PANTHER" id="PTHR10229:SF0">
    <property type="entry name" value="GTP-BINDING PROTEIN 6-RELATED"/>
    <property type="match status" value="1"/>
</dbReference>
<evidence type="ECO:0000256" key="4">
    <source>
        <dbReference type="ARBA" id="ARBA00022842"/>
    </source>
</evidence>
<feature type="binding site" evidence="7">
    <location>
        <begin position="229"/>
        <end position="233"/>
    </location>
    <ligand>
        <name>GTP</name>
        <dbReference type="ChEBI" id="CHEBI:37565"/>
    </ligand>
</feature>
<feature type="binding site" evidence="8">
    <location>
        <position position="231"/>
    </location>
    <ligand>
        <name>Mg(2+)</name>
        <dbReference type="ChEBI" id="CHEBI:18420"/>
    </ligand>
</feature>
<keyword evidence="4 8" id="KW-0460">Magnesium</keyword>
<dbReference type="InterPro" id="IPR016496">
    <property type="entry name" value="GTPase_HflX"/>
</dbReference>
<dbReference type="Pfam" id="PF19275">
    <property type="entry name" value="HflX_C"/>
    <property type="match status" value="1"/>
</dbReference>
<gene>
    <name evidence="6 10" type="primary">hflX</name>
    <name evidence="10" type="ORF">D6029_21230</name>
</gene>
<evidence type="ECO:0000256" key="1">
    <source>
        <dbReference type="ARBA" id="ARBA00022490"/>
    </source>
</evidence>
<dbReference type="FunFam" id="3.40.50.11060:FF:000001">
    <property type="entry name" value="GTPase HflX"/>
    <property type="match status" value="1"/>
</dbReference>
<dbReference type="EMBL" id="QZWH01000062">
    <property type="protein sequence ID" value="RJT18053.1"/>
    <property type="molecule type" value="Genomic_DNA"/>
</dbReference>
<dbReference type="HAMAP" id="MF_00900">
    <property type="entry name" value="GTPase_HflX"/>
    <property type="match status" value="1"/>
</dbReference>
<feature type="binding site" evidence="7">
    <location>
        <begin position="204"/>
        <end position="211"/>
    </location>
    <ligand>
        <name>GTP</name>
        <dbReference type="ChEBI" id="CHEBI:37565"/>
    </ligand>
</feature>
<evidence type="ECO:0000256" key="8">
    <source>
        <dbReference type="PIRSR" id="PIRSR006809-2"/>
    </source>
</evidence>
<dbReference type="CDD" id="cd01878">
    <property type="entry name" value="HflX"/>
    <property type="match status" value="1"/>
</dbReference>
<dbReference type="RefSeq" id="WP_120066659.1">
    <property type="nucleotide sequence ID" value="NZ_QZWH01000062.1"/>
</dbReference>
<evidence type="ECO:0000256" key="6">
    <source>
        <dbReference type="HAMAP-Rule" id="MF_00900"/>
    </source>
</evidence>
<sequence>MFDRYDAGEQAVLVHIYFTQDKNMEDLEEFESLVSSAGVEALQVVTGSRKAPHPKYFVGEGKAIEIADAVKATGASVILFDHALSPAQERNLEALCECRVVDRTGLILDIFAQRARTHEGKLQVELAQLRHMATRLVRGWTHLERQGGGIGSRGPGETQLETDRRLLRNRIMQILGRLERVEKQREQGRRSRAKADIPTVSLVGYTNAGKSTLFNQITTADVYAADQLFATLDPTLRRINVVDVGETILADTVGFIRHLPHDLVAAFKATLQETRQATLLLHVIDASDLRIQENIAAVDTVLEEIEANEIPTLMVMNKIDMLEDFVPRIDRDDENMPIRVWLSAQTGDGIPLLFQALTERLSGEIAQHTLCLPPQAGRLRSRFYQLQAIEKEWMEEDGSVGLQIRMPIVDWRRLCKQEPALADYIVEQVKGMS</sequence>
<evidence type="ECO:0000256" key="3">
    <source>
        <dbReference type="ARBA" id="ARBA00022741"/>
    </source>
</evidence>
<dbReference type="Gene3D" id="6.10.250.2860">
    <property type="match status" value="1"/>
</dbReference>
<dbReference type="InterPro" id="IPR006073">
    <property type="entry name" value="GTP-bd"/>
</dbReference>
<dbReference type="Proteomes" id="UP000276295">
    <property type="component" value="Unassembled WGS sequence"/>
</dbReference>
<evidence type="ECO:0000256" key="5">
    <source>
        <dbReference type="ARBA" id="ARBA00023134"/>
    </source>
</evidence>
<keyword evidence="3 6" id="KW-0547">Nucleotide-binding</keyword>
<dbReference type="GO" id="GO:0043022">
    <property type="term" value="F:ribosome binding"/>
    <property type="evidence" value="ECO:0007669"/>
    <property type="project" value="TreeGrafter"/>
</dbReference>
<evidence type="ECO:0000259" key="9">
    <source>
        <dbReference type="PROSITE" id="PS51705"/>
    </source>
</evidence>
<proteinExistence type="inferred from homology"/>
<evidence type="ECO:0000313" key="10">
    <source>
        <dbReference type="EMBL" id="RJT18053.1"/>
    </source>
</evidence>
<dbReference type="NCBIfam" id="NF008280">
    <property type="entry name" value="PRK11058.1"/>
    <property type="match status" value="1"/>
</dbReference>
<comment type="subunit">
    <text evidence="6">Monomer. Associates with the 50S ribosomal subunit.</text>
</comment>
<feature type="domain" description="Hflx-type G" evidence="9">
    <location>
        <begin position="198"/>
        <end position="365"/>
    </location>
</feature>
<comment type="function">
    <text evidence="6">GTPase that associates with the 50S ribosomal subunit and may have a role during protein synthesis or ribosome biogenesis.</text>
</comment>
<dbReference type="GO" id="GO:0005525">
    <property type="term" value="F:GTP binding"/>
    <property type="evidence" value="ECO:0007669"/>
    <property type="project" value="UniProtKB-UniRule"/>
</dbReference>
<dbReference type="InterPro" id="IPR027417">
    <property type="entry name" value="P-loop_NTPase"/>
</dbReference>
<feature type="binding site" evidence="7">
    <location>
        <begin position="317"/>
        <end position="320"/>
    </location>
    <ligand>
        <name>GTP</name>
        <dbReference type="ChEBI" id="CHEBI:37565"/>
    </ligand>
</feature>
<comment type="subcellular location">
    <subcellularLocation>
        <location evidence="6">Cytoplasm</location>
    </subcellularLocation>
    <text evidence="6">May associate with membranes.</text>
</comment>
<feature type="binding site" evidence="7">
    <location>
        <begin position="251"/>
        <end position="254"/>
    </location>
    <ligand>
        <name>GTP</name>
        <dbReference type="ChEBI" id="CHEBI:37565"/>
    </ligand>
</feature>
<feature type="binding site" evidence="8">
    <location>
        <position position="211"/>
    </location>
    <ligand>
        <name>Mg(2+)</name>
        <dbReference type="ChEBI" id="CHEBI:18420"/>
    </ligand>
</feature>
<organism evidence="10 11">
    <name type="scientific">Buttiauxella izardii</name>
    <dbReference type="NCBI Taxonomy" id="82991"/>
    <lineage>
        <taxon>Bacteria</taxon>
        <taxon>Pseudomonadati</taxon>
        <taxon>Pseudomonadota</taxon>
        <taxon>Gammaproteobacteria</taxon>
        <taxon>Enterobacterales</taxon>
        <taxon>Enterobacteriaceae</taxon>
        <taxon>Buttiauxella</taxon>
    </lineage>
</organism>
<dbReference type="SUPFAM" id="SSF54980">
    <property type="entry name" value="EF-G C-terminal domain-like"/>
    <property type="match status" value="1"/>
</dbReference>
<dbReference type="SUPFAM" id="SSF52540">
    <property type="entry name" value="P-loop containing nucleoside triphosphate hydrolases"/>
    <property type="match status" value="1"/>
</dbReference>
<dbReference type="OrthoDB" id="9812272at2"/>
<keyword evidence="2 8" id="KW-0479">Metal-binding</keyword>
<keyword evidence="11" id="KW-1185">Reference proteome</keyword>
<dbReference type="GO" id="GO:0097216">
    <property type="term" value="F:guanosine tetraphosphate binding"/>
    <property type="evidence" value="ECO:0007669"/>
    <property type="project" value="UniProtKB-ARBA"/>
</dbReference>
<dbReference type="Pfam" id="PF16360">
    <property type="entry name" value="GTP-bdg_M"/>
    <property type="match status" value="1"/>
</dbReference>